<evidence type="ECO:0000256" key="1">
    <source>
        <dbReference type="SAM" id="Phobius"/>
    </source>
</evidence>
<keyword evidence="1" id="KW-0812">Transmembrane</keyword>
<evidence type="ECO:0000313" key="3">
    <source>
        <dbReference type="Proteomes" id="UP001057427"/>
    </source>
</evidence>
<dbReference type="EMBL" id="ON529858">
    <property type="protein sequence ID" value="UTC29704.1"/>
    <property type="molecule type" value="Genomic_DNA"/>
</dbReference>
<keyword evidence="1" id="KW-0472">Membrane</keyword>
<gene>
    <name evidence="2" type="ORF">BAJUN_00740</name>
</gene>
<evidence type="ECO:0000313" key="2">
    <source>
        <dbReference type="EMBL" id="UTC29704.1"/>
    </source>
</evidence>
<keyword evidence="1" id="KW-1133">Transmembrane helix</keyword>
<reference evidence="2" key="1">
    <citation type="submission" date="2022-05" db="EMBL/GenBank/DDBJ databases">
        <authorList>
            <person name="Friedrich I."/>
            <person name="Poehlein A."/>
            <person name="Schneider D."/>
            <person name="Hertel R."/>
            <person name="Daniel R."/>
        </authorList>
    </citation>
    <scope>NUCLEOTIDE SEQUENCE</scope>
</reference>
<sequence length="67" mass="7608">MLDFLAAAWADHPFWFCIALWWALFFAYAIANIPFKIVNRIVRGASIRKNGWPPAHCDADGDIKSVT</sequence>
<dbReference type="Proteomes" id="UP001057427">
    <property type="component" value="Segment"/>
</dbReference>
<feature type="transmembrane region" description="Helical" evidence="1">
    <location>
        <begin position="12"/>
        <end position="31"/>
    </location>
</feature>
<organism evidence="2 3">
    <name type="scientific">Brevundimonas phage vB_BgoS-Bajun</name>
    <dbReference type="NCBI Taxonomy" id="2948594"/>
    <lineage>
        <taxon>Viruses</taxon>
        <taxon>Duplodnaviria</taxon>
        <taxon>Heunggongvirae</taxon>
        <taxon>Uroviricota</taxon>
        <taxon>Caudoviricetes</taxon>
        <taxon>Dolichocephalovirinae</taxon>
    </lineage>
</organism>
<protein>
    <submittedName>
        <fullName evidence="2">Uncharacterized protein</fullName>
    </submittedName>
</protein>
<proteinExistence type="predicted"/>
<accession>A0A9E7SRX5</accession>
<name>A0A9E7SRX5_9CAUD</name>
<keyword evidence="3" id="KW-1185">Reference proteome</keyword>